<dbReference type="GO" id="GO:0015768">
    <property type="term" value="P:maltose transport"/>
    <property type="evidence" value="ECO:0007669"/>
    <property type="project" value="TreeGrafter"/>
</dbReference>
<evidence type="ECO:0000313" key="4">
    <source>
        <dbReference type="EMBL" id="BAD78782.1"/>
    </source>
</evidence>
<dbReference type="RefSeq" id="WP_011242904.1">
    <property type="nucleotide sequence ID" value="NC_006576.1"/>
</dbReference>
<keyword evidence="3" id="KW-0732">Signal</keyword>
<dbReference type="PANTHER" id="PTHR30061">
    <property type="entry name" value="MALTOSE-BINDING PERIPLASMIC PROTEIN"/>
    <property type="match status" value="1"/>
</dbReference>
<organism evidence="4 5">
    <name type="scientific">Synechococcus sp. (strain ATCC 27144 / PCC 6301 / SAUG 1402/1)</name>
    <name type="common">Anacystis nidulans</name>
    <dbReference type="NCBI Taxonomy" id="269084"/>
    <lineage>
        <taxon>Bacteria</taxon>
        <taxon>Bacillati</taxon>
        <taxon>Cyanobacteriota</taxon>
        <taxon>Cyanophyceae</taxon>
        <taxon>Synechococcales</taxon>
        <taxon>Synechococcaceae</taxon>
        <taxon>Synechococcus</taxon>
    </lineage>
</organism>
<dbReference type="AlphaFoldDB" id="A0A0H3K3T1"/>
<dbReference type="Proteomes" id="UP000001175">
    <property type="component" value="Chromosome"/>
</dbReference>
<name>A0A0H3K3T1_SYNP6</name>
<dbReference type="KEGG" id="syc:syc0592_d"/>
<dbReference type="eggNOG" id="COG1653">
    <property type="taxonomic scope" value="Bacteria"/>
</dbReference>
<dbReference type="PANTHER" id="PTHR30061:SF50">
    <property type="entry name" value="MALTOSE_MALTODEXTRIN-BINDING PERIPLASMIC PROTEIN"/>
    <property type="match status" value="1"/>
</dbReference>
<dbReference type="CDD" id="cd14750">
    <property type="entry name" value="PBP2_TMBP"/>
    <property type="match status" value="1"/>
</dbReference>
<dbReference type="GeneID" id="72429802"/>
<dbReference type="GO" id="GO:0042956">
    <property type="term" value="P:maltodextrin transmembrane transport"/>
    <property type="evidence" value="ECO:0007669"/>
    <property type="project" value="TreeGrafter"/>
</dbReference>
<dbReference type="SUPFAM" id="SSF53850">
    <property type="entry name" value="Periplasmic binding protein-like II"/>
    <property type="match status" value="1"/>
</dbReference>
<keyword evidence="2" id="KW-0813">Transport</keyword>
<dbReference type="GO" id="GO:0055052">
    <property type="term" value="C:ATP-binding cassette (ABC) transporter complex, substrate-binding subunit-containing"/>
    <property type="evidence" value="ECO:0007669"/>
    <property type="project" value="TreeGrafter"/>
</dbReference>
<gene>
    <name evidence="4" type="ordered locus">syc0592_d</name>
</gene>
<dbReference type="GO" id="GO:1901982">
    <property type="term" value="F:maltose binding"/>
    <property type="evidence" value="ECO:0007669"/>
    <property type="project" value="TreeGrafter"/>
</dbReference>
<proteinExistence type="inferred from homology"/>
<evidence type="ECO:0000256" key="3">
    <source>
        <dbReference type="ARBA" id="ARBA00022729"/>
    </source>
</evidence>
<protein>
    <submittedName>
        <fullName evidence="4">Uncharacterized protein</fullName>
    </submittedName>
</protein>
<comment type="similarity">
    <text evidence="1">Belongs to the bacterial solute-binding protein 1 family.</text>
</comment>
<evidence type="ECO:0000256" key="1">
    <source>
        <dbReference type="ARBA" id="ARBA00008520"/>
    </source>
</evidence>
<evidence type="ECO:0000256" key="2">
    <source>
        <dbReference type="ARBA" id="ARBA00022448"/>
    </source>
</evidence>
<accession>A0A0H3K3T1</accession>
<dbReference type="Pfam" id="PF01547">
    <property type="entry name" value="SBP_bac_1"/>
    <property type="match status" value="1"/>
</dbReference>
<sequence length="438" mass="47898">MPFLRCGLTRWRSLRLLPLLLTLFIVLALGGLGTGTQRSAAADSTVVLRALLPAPFREAMQPAIARFTAEHPEIQLELVAGPNDTSLVSDLYTTAFLLGNAPYDLVFLDVTWLPKFVAAGWLLDLSDRVLPEIQAEFLPAALNGSFYRDRLYRLPLNAAVGLLYYRQDLMPEPPQTFTELVQRSQQLQAQGVVPWGYVWQGKQYEGLVCNFLEVLAGFGGYWIDPQTGEVGLDHPEAIAAADWLHSTITDQISPAGVSTFQENEALKLFETGQSAFMRNWPYAEMLLERPESAVRGKVGIAPMVHAPGQTSAATQGTWGVGIAQQTEHPEAALTALLALTDAESQRLISLGSNYIPTRSALYQDPELLARYPFYATLPPILESTVLRSPLPAYDALSDILQRHLSAAISGQTPVAIALQQAARESRQLLTSQQGATAS</sequence>
<dbReference type="EMBL" id="AP008231">
    <property type="protein sequence ID" value="BAD78782.1"/>
    <property type="molecule type" value="Genomic_DNA"/>
</dbReference>
<evidence type="ECO:0000313" key="5">
    <source>
        <dbReference type="Proteomes" id="UP000001175"/>
    </source>
</evidence>
<dbReference type="InterPro" id="IPR006059">
    <property type="entry name" value="SBP"/>
</dbReference>
<dbReference type="Gene3D" id="3.40.190.10">
    <property type="entry name" value="Periplasmic binding protein-like II"/>
    <property type="match status" value="2"/>
</dbReference>
<reference evidence="4 5" key="1">
    <citation type="journal article" date="2007" name="Photosyn. Res.">
        <title>Complete nucleotide sequence of the freshwater unicellular cyanobacterium Synechococcus elongatus PCC 6301 chromosome: gene content and organization.</title>
        <authorList>
            <person name="Sugita C."/>
            <person name="Ogata K."/>
            <person name="Shikata M."/>
            <person name="Jikuya H."/>
            <person name="Takano J."/>
            <person name="Furumichi M."/>
            <person name="Kanehisa M."/>
            <person name="Omata T."/>
            <person name="Sugiura M."/>
            <person name="Sugita M."/>
        </authorList>
    </citation>
    <scope>NUCLEOTIDE SEQUENCE [LARGE SCALE GENOMIC DNA]</scope>
    <source>
        <strain evidence="5">ATCC 27144 / PCC 6301 / SAUG 1402/1</strain>
    </source>
</reference>